<keyword evidence="11" id="KW-1185">Reference proteome</keyword>
<organism evidence="10 11">
    <name type="scientific">Armillaria tabescens</name>
    <name type="common">Ringless honey mushroom</name>
    <name type="synonym">Agaricus tabescens</name>
    <dbReference type="NCBI Taxonomy" id="1929756"/>
    <lineage>
        <taxon>Eukaryota</taxon>
        <taxon>Fungi</taxon>
        <taxon>Dikarya</taxon>
        <taxon>Basidiomycota</taxon>
        <taxon>Agaricomycotina</taxon>
        <taxon>Agaricomycetes</taxon>
        <taxon>Agaricomycetidae</taxon>
        <taxon>Agaricales</taxon>
        <taxon>Marasmiineae</taxon>
        <taxon>Physalacriaceae</taxon>
        <taxon>Desarmillaria</taxon>
    </lineage>
</organism>
<evidence type="ECO:0000259" key="9">
    <source>
        <dbReference type="PROSITE" id="PS50879"/>
    </source>
</evidence>
<feature type="region of interest" description="Disordered" evidence="8">
    <location>
        <begin position="59"/>
        <end position="89"/>
    </location>
</feature>
<name>A0AA39NIP5_ARMTA</name>
<comment type="similarity">
    <text evidence="2">Belongs to the RNase H family.</text>
</comment>
<dbReference type="Gene3D" id="3.40.970.10">
    <property type="entry name" value="Ribonuclease H1, N-terminal domain"/>
    <property type="match status" value="1"/>
</dbReference>
<dbReference type="GO" id="GO:0043137">
    <property type="term" value="P:DNA replication, removal of RNA primer"/>
    <property type="evidence" value="ECO:0007669"/>
    <property type="project" value="TreeGrafter"/>
</dbReference>
<dbReference type="Pfam" id="PF00075">
    <property type="entry name" value="RNase_H"/>
    <property type="match status" value="1"/>
</dbReference>
<dbReference type="GeneID" id="85350645"/>
<gene>
    <name evidence="10" type="ORF">EV420DRAFT_1261831</name>
</gene>
<keyword evidence="6" id="KW-0255">Endonuclease</keyword>
<dbReference type="RefSeq" id="XP_060337152.1">
    <property type="nucleotide sequence ID" value="XM_060467097.1"/>
</dbReference>
<comment type="catalytic activity">
    <reaction evidence="1">
        <text>Endonucleolytic cleavage to 5'-phosphomonoester.</text>
        <dbReference type="EC" id="3.1.26.4"/>
    </reaction>
</comment>
<dbReference type="Pfam" id="PF01693">
    <property type="entry name" value="Cauli_VI"/>
    <property type="match status" value="1"/>
</dbReference>
<dbReference type="SUPFAM" id="SSF55658">
    <property type="entry name" value="L9 N-domain-like"/>
    <property type="match status" value="1"/>
</dbReference>
<evidence type="ECO:0000256" key="4">
    <source>
        <dbReference type="ARBA" id="ARBA00022722"/>
    </source>
</evidence>
<evidence type="ECO:0000256" key="3">
    <source>
        <dbReference type="ARBA" id="ARBA00012180"/>
    </source>
</evidence>
<evidence type="ECO:0000256" key="6">
    <source>
        <dbReference type="ARBA" id="ARBA00022759"/>
    </source>
</evidence>
<comment type="caution">
    <text evidence="10">The sequence shown here is derived from an EMBL/GenBank/DDBJ whole genome shotgun (WGS) entry which is preliminary data.</text>
</comment>
<dbReference type="GO" id="GO:0004523">
    <property type="term" value="F:RNA-DNA hybrid ribonuclease activity"/>
    <property type="evidence" value="ECO:0007669"/>
    <property type="project" value="UniProtKB-EC"/>
</dbReference>
<dbReference type="EMBL" id="JAUEPS010000004">
    <property type="protein sequence ID" value="KAK0466325.1"/>
    <property type="molecule type" value="Genomic_DNA"/>
</dbReference>
<dbReference type="GO" id="GO:0046872">
    <property type="term" value="F:metal ion binding"/>
    <property type="evidence" value="ECO:0007669"/>
    <property type="project" value="UniProtKB-KW"/>
</dbReference>
<feature type="domain" description="RNase H type-1" evidence="9">
    <location>
        <begin position="93"/>
        <end position="243"/>
    </location>
</feature>
<evidence type="ECO:0000256" key="5">
    <source>
        <dbReference type="ARBA" id="ARBA00022723"/>
    </source>
</evidence>
<proteinExistence type="inferred from homology"/>
<dbReference type="PANTHER" id="PTHR10642:SF26">
    <property type="entry name" value="RIBONUCLEASE H1"/>
    <property type="match status" value="1"/>
</dbReference>
<dbReference type="PROSITE" id="PS50879">
    <property type="entry name" value="RNASE_H_1"/>
    <property type="match status" value="1"/>
</dbReference>
<feature type="region of interest" description="Disordered" evidence="8">
    <location>
        <begin position="262"/>
        <end position="315"/>
    </location>
</feature>
<dbReference type="InterPro" id="IPR009027">
    <property type="entry name" value="Ribosomal_bL9/RNase_H1_N"/>
</dbReference>
<dbReference type="InterPro" id="IPR037056">
    <property type="entry name" value="RNase_H1_N_sf"/>
</dbReference>
<accession>A0AA39NIP5</accession>
<dbReference type="InterPro" id="IPR050092">
    <property type="entry name" value="RNase_H"/>
</dbReference>
<evidence type="ECO:0000256" key="1">
    <source>
        <dbReference type="ARBA" id="ARBA00000077"/>
    </source>
</evidence>
<dbReference type="InterPro" id="IPR012337">
    <property type="entry name" value="RNaseH-like_sf"/>
</dbReference>
<keyword evidence="5" id="KW-0479">Metal-binding</keyword>
<evidence type="ECO:0000256" key="7">
    <source>
        <dbReference type="ARBA" id="ARBA00022801"/>
    </source>
</evidence>
<evidence type="ECO:0000256" key="8">
    <source>
        <dbReference type="SAM" id="MobiDB-lite"/>
    </source>
</evidence>
<dbReference type="Proteomes" id="UP001175211">
    <property type="component" value="Unassembled WGS sequence"/>
</dbReference>
<dbReference type="InterPro" id="IPR036397">
    <property type="entry name" value="RNaseH_sf"/>
</dbReference>
<dbReference type="PANTHER" id="PTHR10642">
    <property type="entry name" value="RIBONUCLEASE H1"/>
    <property type="match status" value="1"/>
</dbReference>
<dbReference type="AlphaFoldDB" id="A0AA39NIP5"/>
<evidence type="ECO:0000256" key="2">
    <source>
        <dbReference type="ARBA" id="ARBA00005300"/>
    </source>
</evidence>
<dbReference type="CDD" id="cd09280">
    <property type="entry name" value="RNase_HI_eukaryote_like"/>
    <property type="match status" value="1"/>
</dbReference>
<evidence type="ECO:0000313" key="10">
    <source>
        <dbReference type="EMBL" id="KAK0466325.1"/>
    </source>
</evidence>
<dbReference type="Gene3D" id="3.30.420.10">
    <property type="entry name" value="Ribonuclease H-like superfamily/Ribonuclease H"/>
    <property type="match status" value="1"/>
</dbReference>
<dbReference type="InterPro" id="IPR002156">
    <property type="entry name" value="RNaseH_domain"/>
</dbReference>
<dbReference type="SUPFAM" id="SSF53098">
    <property type="entry name" value="Ribonuclease H-like"/>
    <property type="match status" value="1"/>
</dbReference>
<dbReference type="EC" id="3.1.26.4" evidence="3"/>
<dbReference type="InterPro" id="IPR011320">
    <property type="entry name" value="RNase_H1_N"/>
</dbReference>
<sequence length="315" mass="34516">MAKGPAFYAVRVGRSPGIYSTWYILMTQLEQIKGFPGAKYKKLPTAQLAQEFITGTSGGSTNIVPSSAQTTSTATNGSKSVPSTSDTSQVANIPGEITVFSDGACKGNGKTGAVAGVGVWWGHNDPRNLAERCPGKQTNNRAELIAIVRVLEQSQTETNPLRIKTDSRYSINCVTQWLQKWVVNDFMTAKGTPVENAPLIRYLARLLERSDRLGRKINLEYVQGHMGIEGNEAADRQANIGATLPEVPERNWENLEKVLTNKMNTELKNMKRRSEQPATPSRKENPIPKPVQQSSPMKTTTTTPAPRLTEEVSTS</sequence>
<protein>
    <recommendedName>
        <fullName evidence="3">ribonuclease H</fullName>
        <ecNumber evidence="3">3.1.26.4</ecNumber>
    </recommendedName>
</protein>
<feature type="compositionally biased region" description="Basic and acidic residues" evidence="8">
    <location>
        <begin position="268"/>
        <end position="286"/>
    </location>
</feature>
<keyword evidence="7" id="KW-0378">Hydrolase</keyword>
<dbReference type="GO" id="GO:0003676">
    <property type="term" value="F:nucleic acid binding"/>
    <property type="evidence" value="ECO:0007669"/>
    <property type="project" value="InterPro"/>
</dbReference>
<keyword evidence="4" id="KW-0540">Nuclease</keyword>
<evidence type="ECO:0000313" key="11">
    <source>
        <dbReference type="Proteomes" id="UP001175211"/>
    </source>
</evidence>
<reference evidence="10" key="1">
    <citation type="submission" date="2023-06" db="EMBL/GenBank/DDBJ databases">
        <authorList>
            <consortium name="Lawrence Berkeley National Laboratory"/>
            <person name="Ahrendt S."/>
            <person name="Sahu N."/>
            <person name="Indic B."/>
            <person name="Wong-Bajracharya J."/>
            <person name="Merenyi Z."/>
            <person name="Ke H.-M."/>
            <person name="Monk M."/>
            <person name="Kocsube S."/>
            <person name="Drula E."/>
            <person name="Lipzen A."/>
            <person name="Balint B."/>
            <person name="Henrissat B."/>
            <person name="Andreopoulos B."/>
            <person name="Martin F.M."/>
            <person name="Harder C.B."/>
            <person name="Rigling D."/>
            <person name="Ford K.L."/>
            <person name="Foster G.D."/>
            <person name="Pangilinan J."/>
            <person name="Papanicolaou A."/>
            <person name="Barry K."/>
            <person name="LaButti K."/>
            <person name="Viragh M."/>
            <person name="Koriabine M."/>
            <person name="Yan M."/>
            <person name="Riley R."/>
            <person name="Champramary S."/>
            <person name="Plett K.L."/>
            <person name="Tsai I.J."/>
            <person name="Slot J."/>
            <person name="Sipos G."/>
            <person name="Plett J."/>
            <person name="Nagy L.G."/>
            <person name="Grigoriev I.V."/>
        </authorList>
    </citation>
    <scope>NUCLEOTIDE SEQUENCE</scope>
    <source>
        <strain evidence="10">CCBAS 213</strain>
    </source>
</reference>